<dbReference type="NCBIfam" id="TIGR01598">
    <property type="entry name" value="holin_phiLC3"/>
    <property type="match status" value="1"/>
</dbReference>
<evidence type="ECO:0000313" key="2">
    <source>
        <dbReference type="EMBL" id="HIU56180.1"/>
    </source>
</evidence>
<keyword evidence="1" id="KW-1133">Transmembrane helix</keyword>
<proteinExistence type="predicted"/>
<protein>
    <submittedName>
        <fullName evidence="2">Phage holin</fullName>
    </submittedName>
</protein>
<keyword evidence="1" id="KW-0472">Membrane</keyword>
<feature type="transmembrane region" description="Helical" evidence="1">
    <location>
        <begin position="12"/>
        <end position="32"/>
    </location>
</feature>
<evidence type="ECO:0000256" key="1">
    <source>
        <dbReference type="SAM" id="Phobius"/>
    </source>
</evidence>
<accession>A0A9D1SDJ8</accession>
<dbReference type="Proteomes" id="UP000824109">
    <property type="component" value="Unassembled WGS sequence"/>
</dbReference>
<dbReference type="AlphaFoldDB" id="A0A9D1SDJ8"/>
<dbReference type="EMBL" id="DVNB01000002">
    <property type="protein sequence ID" value="HIU56180.1"/>
    <property type="molecule type" value="Genomic_DNA"/>
</dbReference>
<gene>
    <name evidence="2" type="ORF">IAA61_00035</name>
</gene>
<sequence>MNINWRVRIKNPAFWVSIAIAIVTPILAYFGLTAQDMTSWGAIWDVVVQAVSNPYVILTVAVSVYNAIVDPTSTGVTDSSRALQYDAPNSIKD</sequence>
<evidence type="ECO:0000313" key="3">
    <source>
        <dbReference type="Proteomes" id="UP000824109"/>
    </source>
</evidence>
<reference evidence="2" key="1">
    <citation type="submission" date="2020-10" db="EMBL/GenBank/DDBJ databases">
        <authorList>
            <person name="Gilroy R."/>
        </authorList>
    </citation>
    <scope>NUCLEOTIDE SEQUENCE</scope>
    <source>
        <strain evidence="2">USAMLcec3-3695</strain>
    </source>
</reference>
<comment type="caution">
    <text evidence="2">The sequence shown here is derived from an EMBL/GenBank/DDBJ whole genome shotgun (WGS) entry which is preliminary data.</text>
</comment>
<keyword evidence="1" id="KW-0812">Transmembrane</keyword>
<dbReference type="InterPro" id="IPR006485">
    <property type="entry name" value="Phage-like_holin"/>
</dbReference>
<dbReference type="Pfam" id="PF04531">
    <property type="entry name" value="Phage_holin_1"/>
    <property type="match status" value="1"/>
</dbReference>
<name>A0A9D1SDJ8_9FIRM</name>
<organism evidence="2 3">
    <name type="scientific">Candidatus Ornithomonoglobus merdipullorum</name>
    <dbReference type="NCBI Taxonomy" id="2840895"/>
    <lineage>
        <taxon>Bacteria</taxon>
        <taxon>Bacillati</taxon>
        <taxon>Bacillota</taxon>
        <taxon>Clostridia</taxon>
        <taxon>Candidatus Ornithomonoglobus</taxon>
    </lineage>
</organism>
<reference evidence="2" key="2">
    <citation type="journal article" date="2021" name="PeerJ">
        <title>Extensive microbial diversity within the chicken gut microbiome revealed by metagenomics and culture.</title>
        <authorList>
            <person name="Gilroy R."/>
            <person name="Ravi A."/>
            <person name="Getino M."/>
            <person name="Pursley I."/>
            <person name="Horton D.L."/>
            <person name="Alikhan N.F."/>
            <person name="Baker D."/>
            <person name="Gharbi K."/>
            <person name="Hall N."/>
            <person name="Watson M."/>
            <person name="Adriaenssens E.M."/>
            <person name="Foster-Nyarko E."/>
            <person name="Jarju S."/>
            <person name="Secka A."/>
            <person name="Antonio M."/>
            <person name="Oren A."/>
            <person name="Chaudhuri R.R."/>
            <person name="La Ragione R."/>
            <person name="Hildebrand F."/>
            <person name="Pallen M.J."/>
        </authorList>
    </citation>
    <scope>NUCLEOTIDE SEQUENCE</scope>
    <source>
        <strain evidence="2">USAMLcec3-3695</strain>
    </source>
</reference>